<feature type="region of interest" description="Disordered" evidence="1">
    <location>
        <begin position="1"/>
        <end position="21"/>
    </location>
</feature>
<accession>A0ABP9JMZ6</accession>
<comment type="caution">
    <text evidence="2">The sequence shown here is derived from an EMBL/GenBank/DDBJ whole genome shotgun (WGS) entry which is preliminary data.</text>
</comment>
<dbReference type="InterPro" id="IPR041289">
    <property type="entry name" value="Bact_RF_family3"/>
</dbReference>
<evidence type="ECO:0000313" key="3">
    <source>
        <dbReference type="Proteomes" id="UP001500427"/>
    </source>
</evidence>
<reference evidence="3" key="1">
    <citation type="journal article" date="2019" name="Int. J. Syst. Evol. Microbiol.">
        <title>The Global Catalogue of Microorganisms (GCM) 10K type strain sequencing project: providing services to taxonomists for standard genome sequencing and annotation.</title>
        <authorList>
            <consortium name="The Broad Institute Genomics Platform"/>
            <consortium name="The Broad Institute Genome Sequencing Center for Infectious Disease"/>
            <person name="Wu L."/>
            <person name="Ma J."/>
        </authorList>
    </citation>
    <scope>NUCLEOTIDE SEQUENCE [LARGE SCALE GENOMIC DNA]</scope>
    <source>
        <strain evidence="3">JCM 17687</strain>
    </source>
</reference>
<name>A0ABP9JMZ6_9MICO</name>
<dbReference type="Pfam" id="PF18845">
    <property type="entry name" value="baeRF_family3"/>
    <property type="match status" value="1"/>
</dbReference>
<evidence type="ECO:0000313" key="2">
    <source>
        <dbReference type="EMBL" id="GAA5034794.1"/>
    </source>
</evidence>
<evidence type="ECO:0000256" key="1">
    <source>
        <dbReference type="SAM" id="MobiDB-lite"/>
    </source>
</evidence>
<gene>
    <name evidence="2" type="ORF">GCM10023258_35960</name>
</gene>
<dbReference type="EMBL" id="BAABIW010000026">
    <property type="protein sequence ID" value="GAA5034794.1"/>
    <property type="molecule type" value="Genomic_DNA"/>
</dbReference>
<dbReference type="RefSeq" id="WP_345508898.1">
    <property type="nucleotide sequence ID" value="NZ_BAABIW010000026.1"/>
</dbReference>
<proteinExistence type="predicted"/>
<sequence>MTLTATDATELRDTALPSPTPTDVLALQSVRDYPAVSVLCSTEAAPTMRTTDLERLEALVEDAVRRVHDEFGAEVSGVARDELGRLVDDARRRPTRAAVALFVGGLHASAWSLPEAVVDRAVVDPTFATRDLVRTLHRTPRHVVLVLTEHEARLFDGVGDSMTPALGTPFPLVAGRERRGRTAVADRRTDAFFRTVDRSLGTYLRVHPAPLVLVGATRTLARFVATSGNLRRLAGRIHGSHARTPLPELARLTRPVLEAYLRSREDEALALLEERTGSGAVATGMPAVWLASRAERPEMLAVEEGLFYPARLSRDGDFLTPAEDVEHPDVIDDAVDEVIEAVLRRGGWVALVRDGALADRDRVALTLRPKDRVR</sequence>
<organism evidence="2 3">
    <name type="scientific">Terrabacter aeriphilus</name>
    <dbReference type="NCBI Taxonomy" id="515662"/>
    <lineage>
        <taxon>Bacteria</taxon>
        <taxon>Bacillati</taxon>
        <taxon>Actinomycetota</taxon>
        <taxon>Actinomycetes</taxon>
        <taxon>Micrococcales</taxon>
        <taxon>Intrasporangiaceae</taxon>
        <taxon>Terrabacter</taxon>
    </lineage>
</organism>
<keyword evidence="3" id="KW-1185">Reference proteome</keyword>
<dbReference type="Proteomes" id="UP001500427">
    <property type="component" value="Unassembled WGS sequence"/>
</dbReference>
<protein>
    <submittedName>
        <fullName evidence="2">Uncharacterized protein</fullName>
    </submittedName>
</protein>